<feature type="region of interest" description="Disordered" evidence="1">
    <location>
        <begin position="213"/>
        <end position="233"/>
    </location>
</feature>
<organism evidence="2 3">
    <name type="scientific">Periconia macrospinosa</name>
    <dbReference type="NCBI Taxonomy" id="97972"/>
    <lineage>
        <taxon>Eukaryota</taxon>
        <taxon>Fungi</taxon>
        <taxon>Dikarya</taxon>
        <taxon>Ascomycota</taxon>
        <taxon>Pezizomycotina</taxon>
        <taxon>Dothideomycetes</taxon>
        <taxon>Pleosporomycetidae</taxon>
        <taxon>Pleosporales</taxon>
        <taxon>Massarineae</taxon>
        <taxon>Periconiaceae</taxon>
        <taxon>Periconia</taxon>
    </lineage>
</organism>
<accession>A0A2V1DST4</accession>
<dbReference type="AlphaFoldDB" id="A0A2V1DST4"/>
<evidence type="ECO:0008006" key="4">
    <source>
        <dbReference type="Google" id="ProtNLM"/>
    </source>
</evidence>
<evidence type="ECO:0000256" key="1">
    <source>
        <dbReference type="SAM" id="MobiDB-lite"/>
    </source>
</evidence>
<evidence type="ECO:0000313" key="2">
    <source>
        <dbReference type="EMBL" id="PVI01099.1"/>
    </source>
</evidence>
<dbReference type="EMBL" id="KZ805362">
    <property type="protein sequence ID" value="PVI01099.1"/>
    <property type="molecule type" value="Genomic_DNA"/>
</dbReference>
<keyword evidence="3" id="KW-1185">Reference proteome</keyword>
<dbReference type="OrthoDB" id="5314997at2759"/>
<reference evidence="2 3" key="1">
    <citation type="journal article" date="2018" name="Sci. Rep.">
        <title>Comparative genomics provides insights into the lifestyle and reveals functional heterogeneity of dark septate endophytic fungi.</title>
        <authorList>
            <person name="Knapp D.G."/>
            <person name="Nemeth J.B."/>
            <person name="Barry K."/>
            <person name="Hainaut M."/>
            <person name="Henrissat B."/>
            <person name="Johnson J."/>
            <person name="Kuo A."/>
            <person name="Lim J.H.P."/>
            <person name="Lipzen A."/>
            <person name="Nolan M."/>
            <person name="Ohm R.A."/>
            <person name="Tamas L."/>
            <person name="Grigoriev I.V."/>
            <person name="Spatafora J.W."/>
            <person name="Nagy L.G."/>
            <person name="Kovacs G.M."/>
        </authorList>
    </citation>
    <scope>NUCLEOTIDE SEQUENCE [LARGE SCALE GENOMIC DNA]</scope>
    <source>
        <strain evidence="2 3">DSE2036</strain>
    </source>
</reference>
<protein>
    <recommendedName>
        <fullName evidence="4">F-box domain-containing protein</fullName>
    </recommendedName>
</protein>
<sequence>MAASFPFMQLPKAIRLMVYERIPREVKHVRLHVPSFDEAILVHHFTHTAILATCRQVHSEAIIYIRRTLQHFILEQTPRLFVSDYKSNTVLRTIMHATRLQINALDNNIVGYQLPGFAQYPHFHESQIEEANFRKFIKISARQILPGIRENRRLQAAHRAQHASNPNPPDLELVLPGLRGRLPPARWRNRILSQQRHVLRCWKSLRNNHHAGGGGTSHLLNLVGRCRPSPRRG</sequence>
<evidence type="ECO:0000313" key="3">
    <source>
        <dbReference type="Proteomes" id="UP000244855"/>
    </source>
</evidence>
<gene>
    <name evidence="2" type="ORF">DM02DRAFT_613852</name>
</gene>
<proteinExistence type="predicted"/>
<dbReference type="Proteomes" id="UP000244855">
    <property type="component" value="Unassembled WGS sequence"/>
</dbReference>
<name>A0A2V1DST4_9PLEO</name>